<dbReference type="CDD" id="cd17646">
    <property type="entry name" value="A_NRPS_AB3403-like"/>
    <property type="match status" value="1"/>
</dbReference>
<comment type="caution">
    <text evidence="6">The sequence shown here is derived from an EMBL/GenBank/DDBJ whole genome shotgun (WGS) entry which is preliminary data.</text>
</comment>
<dbReference type="Pfam" id="PF00550">
    <property type="entry name" value="PP-binding"/>
    <property type="match status" value="3"/>
</dbReference>
<dbReference type="Gene3D" id="3.30.559.10">
    <property type="entry name" value="Chloramphenicol acetyltransferase-like domain"/>
    <property type="match status" value="5"/>
</dbReference>
<dbReference type="InterPro" id="IPR010060">
    <property type="entry name" value="NRPS_synth"/>
</dbReference>
<dbReference type="SUPFAM" id="SSF56801">
    <property type="entry name" value="Acetyl-CoA synthetase-like"/>
    <property type="match status" value="3"/>
</dbReference>
<dbReference type="RefSeq" id="WP_053189534.1">
    <property type="nucleotide sequence ID" value="NZ_FNTT01000002.1"/>
</dbReference>
<dbReference type="PANTHER" id="PTHR45398">
    <property type="match status" value="1"/>
</dbReference>
<dbReference type="InterPro" id="IPR000873">
    <property type="entry name" value="AMP-dep_synth/lig_dom"/>
</dbReference>
<dbReference type="PANTHER" id="PTHR45398:SF1">
    <property type="entry name" value="ENZYME, PUTATIVE (JCVI)-RELATED"/>
    <property type="match status" value="1"/>
</dbReference>
<dbReference type="PROSITE" id="PS00455">
    <property type="entry name" value="AMP_BINDING"/>
    <property type="match status" value="2"/>
</dbReference>
<sequence length="4192" mass="463883">MDTAVAQRIARRFITLPLEKRRLYLQKMLEENVSPANLPIAPVSAEFDTLSLSFAQERQWFLWQLDPDSAAYHMPTALRLRGPLDIAALEQSFTALVARHESLRTTFQIQGEQVVQQVHAATPVHLQADTLEQLPDETQLRQLIEAETRQLFDLQQGPLLRTRLLRLAADDHVLIVTLHHIVADGWSMQVMVEELVNGYAAFSQGHAPELPALPIQYADYAIWQRHWMEAGERERQLEYWTARLGGQQPVLELPTDFPRPAVMSYRGARLELAIDAVLAGDLKHMAQREGVSLFMILLASFQALLHRYSGQNDIRVGVPTANRNRVETERLIGFFVNTQVQGSDVRSEDAFGALLQQVKQTALGAQAHQELPFEQLVEALQPERNLSHSPLFQVMFNHRTQGPAGEGPVGALKVEGLSWDSHTAQFDLTLETVEHGEGLSAALIYATDLFGAETMARMAGHWQNLLRAIVADPGQRIGELPLLDAAERLALLDDSQRTAAPAPEAGFVHQLFERQAARTPDAPALVIDGERWSYGQLNARANQLAGKLQSLGVTSDVLVGIAVERSAHMLVGLLAILKAGGAYLPLDPAFPQDRLAYMIEDSGIELLLTQSSLLNQLPLSCGSEPVGAKLARDGGSSVNGDGGCADAIASKLCSHGLAPTGAGVGVKTLVLDQEGDWLDGYSCEAPATRLDAEHLAYAIYTSGSTGKPKGVMVRHGALTNFVASMAKAPGMTAQDRALSLTTFSFDIFGLEIYVPLMVGACIVLTGQHVAQDPYAVLALIAAEQVNVLQATPSTWRMLLDNENAQGLRGCKCLCGGEALPRELAVRMLALGGEVWNLYGPTETTIWSALHPLQTQAVQPWIGGPIDNTTLYIVGADLMPVPYGVAGELLIGGEGLARGYFQRPALTAERFVPHPFVAGERLYRTGDLARQRADGLLEYLGRIDHQVKIRGFRIELGEIEARLLEQDSVREAAVLAQDAPGGQALVAYIVPVAELNDLDAAAQSGLRDSLSARLKVNLPDYMVPSHVVLLPRFPLTPNGKLDRKQLPKPDASQWQKTYVAPQTPTQQAVATIWADILKVQRVGLDDNFFELGGHSLLATQVMSRIRQQLSIQVPLRLLFAHHSLRAFVEAMGTASAHDEASIPRIARDQPLALSFAQQRQWFLWQLEPTSSAYHIPAALRLRGALDRGALQRSFDALVARHESLRTRFVLDNERPLQVIDEPAPLALATESVEAGIDEQALRSLIEAETRKLFDLQRGPLLRVKWLQLGADDHVLILTQHHIVSDAWSMQIMVDDLLQLYAGFSQGQAVELAPLPIQYADYGHWQRHWLAAGEQQRQLDYWIAQLGGEQPILELPTDHPRPAQQSYRGARLPIALEPALAEGLKRLAQQHNSTLFMLLLAGFQTLLHRYSGQDDIRVGVPIANRNRVETERLLGFFVNTQVLKADIDGNLRFDQLLDQVKQRALGAQAHQDLPFEQLVERLEPARNLSHTPLFQVMFNHASDARRDLSALPGLSLEPLTWDSGTAQFDLTLDTFEYADGLSAALTYASDLFEPSTIARLGEHWLNLLRAIVANPTQRIAELPMLDGAQRRLIVEDWNRTYADYPNHLPVHQLIEAQVERDPHAEALVFEGQSLSYAQLNARANPLAHALIARGVGPDVLVGISVQRSVEMVVGLLAILKAGGAYVPLDPDYPPERLAYMIEDSGIELLLTQSSLLNQFSAPCGSEPVGAKLARDGGSSVNCDGGCADAIASKLCSHRLDPTGICVNTLVLDQEGDWLDGYSCETPVTRLDAEHLAYVIYTSGSTGKPKGAGNSHGALTNRLCWMQQAYGLGAGDSVLQKTPFSFDVSVWEFFWPLMTGVRLVVAAPGDHRDPQKLVSLIERETITTLHFVPSMLQAFVLDANVSRCTSLTRIVCSGEALPVDAQQQVFAKLPNARLYNLYGPTEAAIDVTHWTCRDEGRDAVPIGEPIANLMTYILDDELNPVPSGVNGELYLSGQGLARGYHRRPELTAERFVASPFVAGERLYRTGDLARYRPDGVIDYIGRIDHQVKVRGFRIELGEIEARLLEHGAVREAVVVAQDSRSGKVLSGYVVAQAEAIGDWTQLREALLAHLRLSLPEHMVPTHLTRLEHMPLSPNGKLDRKALPAPDLAERQEAFTAPVNAIERTLVQIWQGVLGVERVGTADNFFALGGDSINSIQVVSRARAQGIGLTPKDLFLHQNIQALARVATAADEALIDQEPVTGDSPLVPMQHGFFASDIPHRDHWNQSVLLTPREPLDIAHLQQALAHVVAHHDALRLRFTQADDGRWHASHQAMDEQPLEIWQRTAQDAAGIIAIADQAQRSLDLQHGPLLRCSLIAVQDGSSRLHLAIHHLVMDGVSWRVLLEDLQNVYRQLRANQAPALPGKSTAFKAWAARLQDYAHSETLNKELDYWVGQLDQPLPPLPRARPEGSQAAAHGRSVSTRLDANQTQRLLKQAPTAYRTQVNDLLLSALAQVVCQWTGQPACLVQLEGHGREELFEGIDLSRTVGWFTSLFPVLLTPASDPAESIKRVKEQLRAVPNKGLGYGVLRYLGAEAVQQRLAKLPPARITFNYLGQFDQSFDEQALFVPSEEGSGAGHGDDVALGNWLTIDGRIFNGQLSLDWTFSGDVFDEATLQQLADAYAVALQQLIDHCCTDGHLGLTPSDFPLARLSQAQLNGLPVPVAQVEDIYPLSPMQDGMLFHTLADDSSGLYINQICLPVHGLDTERFARAWTSVIEREDILRTSFHWQDGLSAPVQIVHRQVELPLQVEDWRGQDISEQAISARATADYLAGFDLSRAPLQRVLLLRLDDDRYQMIWTCHHILMDGWSSSRLFGEVLQFYAHGQVPSRNGRYREFIEWLQRQDQGALERFWRSRLDALEQATSLNQAMFPRHVEALPGHEALYSRWDVTQTARLQQACRALQITPNTLIQGAWLLLLQRFTGQDTVVFGATVAGRPAGLVNADNILGLFINTLPVIQTLDPEQPLDQWLQQLQAYNLDLREHSHAPLADIQRWSGLGGQGLFDSIIVFENYPIDERLGDQQDTGLSFGESRNHDVTNFPMDLAVNLGETLSIEYLFLRNAFSVEAVERIRRTMEDTLEAMIHAPHARLGNLQRLSVQEWQAFEQWSAAPKGDYQPQLLPELIGRHAQSRPQATALVCGDDALDYGELERRANRLAHRLIELGAGPEVVVGVALERSVDMVVALLAVMKSGSAYVPLDIDYPPERLAFMIEDSAMALLLTHSRVQGRLPDLDGLARLAIDGFDSRGYSDQPPRSGLLGGNLAYLIYTSGSTGRPKGVAVAHGPMSMHCQAIAGLYDMDEHTRELHFMSFAFDGAHERWLSTLLRGGTLVIRDGALWTPEQTFDALHRHGITIACFPPAYLKQLAEFAANSPLAPPPVRVYCFGGDAVPDQTFEQVKAALRPQFFTNGYGPTETVVTPMLWKVPASERCEAAYAPIGRAVGERALYVLDDHLNPLPPGIAGELYIGGAGIARGYHRRPDLSAERFVPDPFGQPGDRLYRSGDLVRQRADGVLDYVGRIDHQIKVRGFRIELGEVEASLRQLDDVSDALVIARDSASGKQLIGYVVTPDGVAIGDRLKAELRVQLPDYMVPAQVICLEALPVTPNGKLDRQALPEPEFKGAEYVPGRNRDEQLLAEVWADVLQVERVGITDNFFELGGDSILSLQVVSRVRNHGELKMELKLRDLMRGQTIEAIFDQRSNTLAMTAEDVTQVAAEGQFNLIPIQQWWFDQRMNEPHHYNQALMLRARQGLNLTALELALRGMMQQHDALRLRFSEVGGRHLQHYQALAEMQAQWASEPLLWQHSVADEAELELYAEQVQRSLDLHNGPVWRTAQVTLGNGEIRVLMVIHHLVIDTVSWRLLLQDLQTAYTAYSEGQAPNLPIRTSSYRAWAEGLQAYALDYPAQEKAWWLEQIDQPGSELPCDNLRGKNQVQYQSVAHMSLSEQHTQQLLKQVPAVYQTQINDVLLAALSRVLCRWSQQPSVLIQLEGHGREDLLKDIDLSRSLGWFTSMFPVRLAPNPEADIGTSVRAVQRQLAAVPNKGLGYGVLRYMSGEPMAATLGRAPQARVTFNYLGQFDQSFDDKALLVPAAESYGSCYSPHAALGNWLEVVGQVYDGRLALRCIFSTRRYRAETVEGLMRAYQEELEALIEHCVAQAA</sequence>
<dbReference type="PROSITE" id="PS00012">
    <property type="entry name" value="PHOSPHOPANTETHEINE"/>
    <property type="match status" value="2"/>
</dbReference>
<dbReference type="CDD" id="cd19543">
    <property type="entry name" value="DCL_NRPS"/>
    <property type="match status" value="1"/>
</dbReference>
<keyword evidence="7" id="KW-1185">Reference proteome</keyword>
<dbReference type="CDD" id="cd19534">
    <property type="entry name" value="E_NRPS"/>
    <property type="match status" value="2"/>
</dbReference>
<dbReference type="InterPro" id="IPR023213">
    <property type="entry name" value="CAT-like_dom_sf"/>
</dbReference>
<comment type="cofactor">
    <cofactor evidence="1">
        <name>pantetheine 4'-phosphate</name>
        <dbReference type="ChEBI" id="CHEBI:47942"/>
    </cofactor>
</comment>
<dbReference type="SUPFAM" id="SSF47336">
    <property type="entry name" value="ACP-like"/>
    <property type="match status" value="3"/>
</dbReference>
<keyword evidence="2" id="KW-0596">Phosphopantetheine</keyword>
<dbReference type="PROSITE" id="PS50075">
    <property type="entry name" value="CARRIER"/>
    <property type="match status" value="3"/>
</dbReference>
<dbReference type="NCBIfam" id="NF003417">
    <property type="entry name" value="PRK04813.1"/>
    <property type="match status" value="5"/>
</dbReference>
<evidence type="ECO:0000313" key="6">
    <source>
        <dbReference type="EMBL" id="SEE83346.1"/>
    </source>
</evidence>
<dbReference type="NCBIfam" id="NF004282">
    <property type="entry name" value="PRK05691.1"/>
    <property type="match status" value="10"/>
</dbReference>
<dbReference type="InterPro" id="IPR025110">
    <property type="entry name" value="AMP-bd_C"/>
</dbReference>
<dbReference type="SMART" id="SM00823">
    <property type="entry name" value="PKS_PP"/>
    <property type="match status" value="3"/>
</dbReference>
<dbReference type="InterPro" id="IPR045851">
    <property type="entry name" value="AMP-bd_C_sf"/>
</dbReference>
<dbReference type="InterPro" id="IPR009081">
    <property type="entry name" value="PP-bd_ACP"/>
</dbReference>
<organism evidence="6 7">
    <name type="scientific">Pseudomonas kilonensis</name>
    <dbReference type="NCBI Taxonomy" id="132476"/>
    <lineage>
        <taxon>Bacteria</taxon>
        <taxon>Pseudomonadati</taxon>
        <taxon>Pseudomonadota</taxon>
        <taxon>Gammaproteobacteria</taxon>
        <taxon>Pseudomonadales</taxon>
        <taxon>Pseudomonadaceae</taxon>
        <taxon>Pseudomonas</taxon>
    </lineage>
</organism>
<dbReference type="Gene3D" id="1.10.1200.10">
    <property type="entry name" value="ACP-like"/>
    <property type="match status" value="3"/>
</dbReference>
<evidence type="ECO:0000259" key="5">
    <source>
        <dbReference type="PROSITE" id="PS50075"/>
    </source>
</evidence>
<accession>A0ABY0ZJM1</accession>
<protein>
    <submittedName>
        <fullName evidence="6">Non-ribosomal peptide synthase domain TIGR01720/amino acid adenylation domain-containing protein</fullName>
    </submittedName>
</protein>
<dbReference type="InterPro" id="IPR020845">
    <property type="entry name" value="AMP-binding_CS"/>
</dbReference>
<dbReference type="Pfam" id="PF00668">
    <property type="entry name" value="Condensation"/>
    <property type="match status" value="5"/>
</dbReference>
<dbReference type="Gene3D" id="3.30.300.30">
    <property type="match status" value="3"/>
</dbReference>
<dbReference type="InterPro" id="IPR001242">
    <property type="entry name" value="Condensation_dom"/>
</dbReference>
<dbReference type="Pfam" id="PF13193">
    <property type="entry name" value="AMP-binding_C"/>
    <property type="match status" value="3"/>
</dbReference>
<evidence type="ECO:0000256" key="4">
    <source>
        <dbReference type="SAM" id="MobiDB-lite"/>
    </source>
</evidence>
<feature type="region of interest" description="Disordered" evidence="4">
    <location>
        <begin position="2441"/>
        <end position="2460"/>
    </location>
</feature>
<reference evidence="6 7" key="1">
    <citation type="submission" date="2016-10" db="EMBL/GenBank/DDBJ databases">
        <authorList>
            <person name="Varghese N."/>
            <person name="Submissions S."/>
        </authorList>
    </citation>
    <scope>NUCLEOTIDE SEQUENCE [LARGE SCALE GENOMIC DNA]</scope>
    <source>
        <strain evidence="6 7">BS3780</strain>
    </source>
</reference>
<dbReference type="Gene3D" id="2.30.38.10">
    <property type="entry name" value="Luciferase, Domain 3"/>
    <property type="match status" value="3"/>
</dbReference>
<evidence type="ECO:0000313" key="7">
    <source>
        <dbReference type="Proteomes" id="UP000183915"/>
    </source>
</evidence>
<dbReference type="Proteomes" id="UP000183915">
    <property type="component" value="Unassembled WGS sequence"/>
</dbReference>
<feature type="domain" description="Carrier" evidence="5">
    <location>
        <begin position="1059"/>
        <end position="1134"/>
    </location>
</feature>
<gene>
    <name evidence="6" type="ORF">SAMN04490188_6016</name>
</gene>
<dbReference type="SUPFAM" id="SSF52777">
    <property type="entry name" value="CoA-dependent acyltransferases"/>
    <property type="match status" value="10"/>
</dbReference>
<dbReference type="InterPro" id="IPR006162">
    <property type="entry name" value="Ppantetheine_attach_site"/>
</dbReference>
<dbReference type="CDD" id="cd17649">
    <property type="entry name" value="A_NRPS_PvdJ-like"/>
    <property type="match status" value="1"/>
</dbReference>
<name>A0ABY0ZJM1_9PSED</name>
<dbReference type="InterPro" id="IPR010071">
    <property type="entry name" value="AA_adenyl_dom"/>
</dbReference>
<feature type="domain" description="Carrier" evidence="5">
    <location>
        <begin position="2157"/>
        <end position="2231"/>
    </location>
</feature>
<evidence type="ECO:0000256" key="2">
    <source>
        <dbReference type="ARBA" id="ARBA00022450"/>
    </source>
</evidence>
<feature type="domain" description="Carrier" evidence="5">
    <location>
        <begin position="3661"/>
        <end position="3738"/>
    </location>
</feature>
<proteinExistence type="predicted"/>
<dbReference type="EMBL" id="FNTT01000002">
    <property type="protein sequence ID" value="SEE83346.1"/>
    <property type="molecule type" value="Genomic_DNA"/>
</dbReference>
<dbReference type="Pfam" id="PF00501">
    <property type="entry name" value="AMP-binding"/>
    <property type="match status" value="3"/>
</dbReference>
<evidence type="ECO:0000256" key="1">
    <source>
        <dbReference type="ARBA" id="ARBA00001957"/>
    </source>
</evidence>
<evidence type="ECO:0000256" key="3">
    <source>
        <dbReference type="ARBA" id="ARBA00022553"/>
    </source>
</evidence>
<dbReference type="InterPro" id="IPR020806">
    <property type="entry name" value="PKS_PP-bd"/>
</dbReference>
<dbReference type="Gene3D" id="3.40.50.980">
    <property type="match status" value="6"/>
</dbReference>
<keyword evidence="3" id="KW-0597">Phosphoprotein</keyword>
<dbReference type="NCBIfam" id="TIGR01720">
    <property type="entry name" value="NRPS-para261"/>
    <property type="match status" value="2"/>
</dbReference>
<dbReference type="CDD" id="cd12116">
    <property type="entry name" value="A_NRPS_Ta1_like"/>
    <property type="match status" value="1"/>
</dbReference>
<dbReference type="NCBIfam" id="TIGR01733">
    <property type="entry name" value="AA-adenyl-dom"/>
    <property type="match status" value="3"/>
</dbReference>
<dbReference type="CDD" id="cd19531">
    <property type="entry name" value="LCL_NRPS-like"/>
    <property type="match status" value="2"/>
</dbReference>
<dbReference type="Gene3D" id="3.30.559.30">
    <property type="entry name" value="Nonribosomal peptide synthetase, condensation domain"/>
    <property type="match status" value="5"/>
</dbReference>
<dbReference type="InterPro" id="IPR036736">
    <property type="entry name" value="ACP-like_sf"/>
</dbReference>